<evidence type="ECO:0000313" key="3">
    <source>
        <dbReference type="EMBL" id="KAF8393899.1"/>
    </source>
</evidence>
<dbReference type="PANTHER" id="PTHR46929:SF29">
    <property type="entry name" value="MYB_SANT-LIKE DOMAIN-CONTAINING PROTEIN"/>
    <property type="match status" value="1"/>
</dbReference>
<feature type="domain" description="Myb/SANT-like" evidence="2">
    <location>
        <begin position="1"/>
        <end position="39"/>
    </location>
</feature>
<proteinExistence type="predicted"/>
<dbReference type="OMA" id="CKEMAAC"/>
<dbReference type="Proteomes" id="UP000655225">
    <property type="component" value="Unassembled WGS sequence"/>
</dbReference>
<keyword evidence="4" id="KW-1185">Reference proteome</keyword>
<dbReference type="EMBL" id="JABCRI010000014">
    <property type="protein sequence ID" value="KAF8393899.1"/>
    <property type="molecule type" value="Genomic_DNA"/>
</dbReference>
<sequence>MKTIKKQYLAIKKLLTVSGFGFDATTKTIIADDNVWNDYIKVHPDAADFQNKTIENWVEMGIVVGDDQATGSMAKAGLDFGDEFDCANVEQFPRMNEEFGIDDIAEGTEASTEQSKGPQATSSTSRRHGKKPRVSDELVQIIDRVATSMDKIAEAMHTDIEAAYTSDLYTKVMKIEVQATLKIHLLIYLAVLEVGAVVAVKRLKDVTIPEMEFKDKIEAIGAMDHENLVPLRAYYFSNEEKLLVSD</sequence>
<evidence type="ECO:0000256" key="1">
    <source>
        <dbReference type="SAM" id="MobiDB-lite"/>
    </source>
</evidence>
<dbReference type="PANTHER" id="PTHR46929">
    <property type="entry name" value="EXPRESSED PROTEIN"/>
    <property type="match status" value="1"/>
</dbReference>
<dbReference type="InterPro" id="IPR011009">
    <property type="entry name" value="Kinase-like_dom_sf"/>
</dbReference>
<accession>A0A834YR28</accession>
<dbReference type="Pfam" id="PF12776">
    <property type="entry name" value="Myb_DNA-bind_3"/>
    <property type="match status" value="1"/>
</dbReference>
<dbReference type="InterPro" id="IPR024752">
    <property type="entry name" value="Myb/SANT-like_dom"/>
</dbReference>
<dbReference type="AlphaFoldDB" id="A0A834YR28"/>
<dbReference type="OrthoDB" id="618098at2759"/>
<reference evidence="3 4" key="1">
    <citation type="submission" date="2020-04" db="EMBL/GenBank/DDBJ databases">
        <title>Plant Genome Project.</title>
        <authorList>
            <person name="Zhang R.-G."/>
        </authorList>
    </citation>
    <scope>NUCLEOTIDE SEQUENCE [LARGE SCALE GENOMIC DNA]</scope>
    <source>
        <strain evidence="3">YNK0</strain>
        <tissue evidence="3">Leaf</tissue>
    </source>
</reference>
<evidence type="ECO:0000313" key="4">
    <source>
        <dbReference type="Proteomes" id="UP000655225"/>
    </source>
</evidence>
<comment type="caution">
    <text evidence="3">The sequence shown here is derived from an EMBL/GenBank/DDBJ whole genome shotgun (WGS) entry which is preliminary data.</text>
</comment>
<dbReference type="Gene3D" id="3.30.200.20">
    <property type="entry name" value="Phosphorylase Kinase, domain 1"/>
    <property type="match status" value="1"/>
</dbReference>
<evidence type="ECO:0000259" key="2">
    <source>
        <dbReference type="Pfam" id="PF12776"/>
    </source>
</evidence>
<name>A0A834YR28_TETSI</name>
<dbReference type="SUPFAM" id="SSF56112">
    <property type="entry name" value="Protein kinase-like (PK-like)"/>
    <property type="match status" value="1"/>
</dbReference>
<protein>
    <recommendedName>
        <fullName evidence="2">Myb/SANT-like domain-containing protein</fullName>
    </recommendedName>
</protein>
<gene>
    <name evidence="3" type="ORF">HHK36_020099</name>
</gene>
<organism evidence="3 4">
    <name type="scientific">Tetracentron sinense</name>
    <name type="common">Spur-leaf</name>
    <dbReference type="NCBI Taxonomy" id="13715"/>
    <lineage>
        <taxon>Eukaryota</taxon>
        <taxon>Viridiplantae</taxon>
        <taxon>Streptophyta</taxon>
        <taxon>Embryophyta</taxon>
        <taxon>Tracheophyta</taxon>
        <taxon>Spermatophyta</taxon>
        <taxon>Magnoliopsida</taxon>
        <taxon>Trochodendrales</taxon>
        <taxon>Trochodendraceae</taxon>
        <taxon>Tetracentron</taxon>
    </lineage>
</organism>
<feature type="region of interest" description="Disordered" evidence="1">
    <location>
        <begin position="107"/>
        <end position="135"/>
    </location>
</feature>
<feature type="compositionally biased region" description="Polar residues" evidence="1">
    <location>
        <begin position="109"/>
        <end position="124"/>
    </location>
</feature>